<dbReference type="PROSITE" id="PS00498">
    <property type="entry name" value="TYROSINASE_2"/>
    <property type="match status" value="1"/>
</dbReference>
<dbReference type="PANTHER" id="PTHR11474:SF116">
    <property type="entry name" value="TYROSINASE"/>
    <property type="match status" value="1"/>
</dbReference>
<evidence type="ECO:0000313" key="4">
    <source>
        <dbReference type="Proteomes" id="UP001521222"/>
    </source>
</evidence>
<feature type="domain" description="Tyrosinase copper-binding" evidence="2">
    <location>
        <begin position="25"/>
        <end position="36"/>
    </location>
</feature>
<reference evidence="3 4" key="1">
    <citation type="submission" date="2024-02" db="EMBL/GenBank/DDBJ databases">
        <title>De novo assembly and annotation of 12 fungi associated with fruit tree decline syndrome in Ontario, Canada.</title>
        <authorList>
            <person name="Sulman M."/>
            <person name="Ellouze W."/>
            <person name="Ilyukhin E."/>
        </authorList>
    </citation>
    <scope>NUCLEOTIDE SEQUENCE [LARGE SCALE GENOMIC DNA]</scope>
    <source>
        <strain evidence="3 4">M97-236</strain>
    </source>
</reference>
<accession>A0ABR3R6S8</accession>
<comment type="caution">
    <text evidence="3">The sequence shown here is derived from an EMBL/GenBank/DDBJ whole genome shotgun (WGS) entry which is preliminary data.</text>
</comment>
<gene>
    <name evidence="3" type="ORF">SLS59_006214</name>
</gene>
<dbReference type="InterPro" id="IPR008922">
    <property type="entry name" value="Di-copper_centre_dom_sf"/>
</dbReference>
<keyword evidence="1" id="KW-0479">Metal-binding</keyword>
<name>A0ABR3R6S8_9PLEO</name>
<evidence type="ECO:0000259" key="2">
    <source>
        <dbReference type="PROSITE" id="PS00498"/>
    </source>
</evidence>
<dbReference type="Proteomes" id="UP001521222">
    <property type="component" value="Unassembled WGS sequence"/>
</dbReference>
<keyword evidence="4" id="KW-1185">Reference proteome</keyword>
<dbReference type="PANTHER" id="PTHR11474">
    <property type="entry name" value="TYROSINASE FAMILY MEMBER"/>
    <property type="match status" value="1"/>
</dbReference>
<proteinExistence type="predicted"/>
<dbReference type="Pfam" id="PF00264">
    <property type="entry name" value="Tyrosinase"/>
    <property type="match status" value="1"/>
</dbReference>
<organism evidence="3 4">
    <name type="scientific">Nothophoma quercina</name>
    <dbReference type="NCBI Taxonomy" id="749835"/>
    <lineage>
        <taxon>Eukaryota</taxon>
        <taxon>Fungi</taxon>
        <taxon>Dikarya</taxon>
        <taxon>Ascomycota</taxon>
        <taxon>Pezizomycotina</taxon>
        <taxon>Dothideomycetes</taxon>
        <taxon>Pleosporomycetidae</taxon>
        <taxon>Pleosporales</taxon>
        <taxon>Pleosporineae</taxon>
        <taxon>Didymellaceae</taxon>
        <taxon>Nothophoma</taxon>
    </lineage>
</organism>
<evidence type="ECO:0000256" key="1">
    <source>
        <dbReference type="ARBA" id="ARBA00022723"/>
    </source>
</evidence>
<sequence length="103" mass="11641">MGVHNGGHYTWGGDAGGDFYNSPSDPAFWFHHGMIDRTWWTWQNQDLKKRTNVIAGTLTFLNQPPSRNATLDDELYLGYVGQPNITIRDAQSTLGGPFCYIYV</sequence>
<dbReference type="Gene3D" id="1.10.1280.10">
    <property type="entry name" value="Di-copper center containing domain from catechol oxidase"/>
    <property type="match status" value="1"/>
</dbReference>
<dbReference type="InterPro" id="IPR050316">
    <property type="entry name" value="Tyrosinase/Hemocyanin"/>
</dbReference>
<dbReference type="InterPro" id="IPR002227">
    <property type="entry name" value="Tyrosinase_Cu-bd"/>
</dbReference>
<dbReference type="EMBL" id="JAKIXB020000019">
    <property type="protein sequence ID" value="KAL1600140.1"/>
    <property type="molecule type" value="Genomic_DNA"/>
</dbReference>
<evidence type="ECO:0000313" key="3">
    <source>
        <dbReference type="EMBL" id="KAL1600140.1"/>
    </source>
</evidence>
<protein>
    <recommendedName>
        <fullName evidence="2">Tyrosinase copper-binding domain-containing protein</fullName>
    </recommendedName>
</protein>
<dbReference type="SUPFAM" id="SSF48056">
    <property type="entry name" value="Di-copper centre-containing domain"/>
    <property type="match status" value="1"/>
</dbReference>